<name>A0A7W5ZN87_9BACT</name>
<feature type="transmembrane region" description="Helical" evidence="1">
    <location>
        <begin position="202"/>
        <end position="220"/>
    </location>
</feature>
<feature type="transmembrane region" description="Helical" evidence="1">
    <location>
        <begin position="353"/>
        <end position="371"/>
    </location>
</feature>
<feature type="transmembrane region" description="Helical" evidence="1">
    <location>
        <begin position="290"/>
        <end position="311"/>
    </location>
</feature>
<organism evidence="2 3">
    <name type="scientific">Runella defluvii</name>
    <dbReference type="NCBI Taxonomy" id="370973"/>
    <lineage>
        <taxon>Bacteria</taxon>
        <taxon>Pseudomonadati</taxon>
        <taxon>Bacteroidota</taxon>
        <taxon>Cytophagia</taxon>
        <taxon>Cytophagales</taxon>
        <taxon>Spirosomataceae</taxon>
        <taxon>Runella</taxon>
    </lineage>
</organism>
<keyword evidence="1" id="KW-1133">Transmembrane helix</keyword>
<keyword evidence="1" id="KW-0812">Transmembrane</keyword>
<comment type="caution">
    <text evidence="2">The sequence shown here is derived from an EMBL/GenBank/DDBJ whole genome shotgun (WGS) entry which is preliminary data.</text>
</comment>
<feature type="transmembrane region" description="Helical" evidence="1">
    <location>
        <begin position="109"/>
        <end position="126"/>
    </location>
</feature>
<dbReference type="AlphaFoldDB" id="A0A7W5ZN87"/>
<dbReference type="RefSeq" id="WP_183977573.1">
    <property type="nucleotide sequence ID" value="NZ_JACIBY010000011.1"/>
</dbReference>
<sequence>MLKKLAILAAGSLPVLFFFWYAYHFSTPFPNEDDIPAILAFINRAFPFAPEAGRLLFVPFREHVILPAKLIAYLQVAVMGQMDLKMMILLGNLFWVRVTWILYRLSQEAKLPALLFLPVPFILFQVQFSETALWPMALWSNLIVVWLAVESFNLLISEKKEFWRFGLAFFLGLTATFSNGNGLLVLLIGFGVLLFQKTAPKRLVVWGAASVLVVLAYQWAKSLGVPDTFYGVQKNPLKWLLGSMIFVGNYGDFISGSLKKVALGLGFVVTAALVVINLGQWKKPSYGTSFHFRMLVFFLFILATAGGVAILRTEPVGLDAMYLGRYRHYSALAVALGYLSSVVYLYPKRQANWLLAGTMAASLVVGIFSYYRDWGYRYMDNQRFFTDAYNMQHNNALYLEMPAPQEFASIFQETLAKNLLKADLTSFEDFKWPSSSDNLPLAPITIHIDKSADTTRCVEVYTVKSTTPQFELTPNALWFWALKSDQRTFLYPTTSLKTKPAQFVRQQTYFQPGFVGELATCQLPEGEYTLFLVHIAENKEAEFYATKQTIRP</sequence>
<feature type="transmembrane region" description="Helical" evidence="1">
    <location>
        <begin position="138"/>
        <end position="156"/>
    </location>
</feature>
<reference evidence="2 3" key="1">
    <citation type="submission" date="2020-08" db="EMBL/GenBank/DDBJ databases">
        <title>Genomic Encyclopedia of Type Strains, Phase IV (KMG-IV): sequencing the most valuable type-strain genomes for metagenomic binning, comparative biology and taxonomic classification.</title>
        <authorList>
            <person name="Goeker M."/>
        </authorList>
    </citation>
    <scope>NUCLEOTIDE SEQUENCE [LARGE SCALE GENOMIC DNA]</scope>
    <source>
        <strain evidence="2 3">DSM 17976</strain>
    </source>
</reference>
<feature type="transmembrane region" description="Helical" evidence="1">
    <location>
        <begin position="5"/>
        <end position="23"/>
    </location>
</feature>
<evidence type="ECO:0000256" key="1">
    <source>
        <dbReference type="SAM" id="Phobius"/>
    </source>
</evidence>
<protein>
    <recommendedName>
        <fullName evidence="4">Glycosyltransferase RgtA/B/C/D-like domain-containing protein</fullName>
    </recommendedName>
</protein>
<dbReference type="EMBL" id="JACIBY010000011">
    <property type="protein sequence ID" value="MBB3840547.1"/>
    <property type="molecule type" value="Genomic_DNA"/>
</dbReference>
<dbReference type="Proteomes" id="UP000541352">
    <property type="component" value="Unassembled WGS sequence"/>
</dbReference>
<keyword evidence="1" id="KW-0472">Membrane</keyword>
<proteinExistence type="predicted"/>
<feature type="transmembrane region" description="Helical" evidence="1">
    <location>
        <begin position="326"/>
        <end position="346"/>
    </location>
</feature>
<evidence type="ECO:0000313" key="2">
    <source>
        <dbReference type="EMBL" id="MBB3840547.1"/>
    </source>
</evidence>
<accession>A0A7W5ZN87</accession>
<evidence type="ECO:0008006" key="4">
    <source>
        <dbReference type="Google" id="ProtNLM"/>
    </source>
</evidence>
<feature type="transmembrane region" description="Helical" evidence="1">
    <location>
        <begin position="87"/>
        <end position="103"/>
    </location>
</feature>
<feature type="transmembrane region" description="Helical" evidence="1">
    <location>
        <begin position="261"/>
        <end position="278"/>
    </location>
</feature>
<feature type="transmembrane region" description="Helical" evidence="1">
    <location>
        <begin position="162"/>
        <end position="195"/>
    </location>
</feature>
<gene>
    <name evidence="2" type="ORF">FHS57_004567</name>
</gene>
<evidence type="ECO:0000313" key="3">
    <source>
        <dbReference type="Proteomes" id="UP000541352"/>
    </source>
</evidence>
<keyword evidence="3" id="KW-1185">Reference proteome</keyword>